<dbReference type="InterPro" id="IPR004363">
    <property type="entry name" value="Methylgl_synth"/>
</dbReference>
<dbReference type="GO" id="GO:0005829">
    <property type="term" value="C:cytosol"/>
    <property type="evidence" value="ECO:0007669"/>
    <property type="project" value="TreeGrafter"/>
</dbReference>
<dbReference type="PIRSF" id="PIRSF006614">
    <property type="entry name" value="Methylglyox_syn"/>
    <property type="match status" value="1"/>
</dbReference>
<dbReference type="PROSITE" id="PS51855">
    <property type="entry name" value="MGS"/>
    <property type="match status" value="1"/>
</dbReference>
<dbReference type="NCBIfam" id="NF003559">
    <property type="entry name" value="PRK05234.1"/>
    <property type="match status" value="1"/>
</dbReference>
<dbReference type="InterPro" id="IPR018148">
    <property type="entry name" value="Methylglyoxal_synth_AS"/>
</dbReference>
<dbReference type="InterPro" id="IPR036914">
    <property type="entry name" value="MGS-like_dom_sf"/>
</dbReference>
<gene>
    <name evidence="1" type="primary">mgsA</name>
    <name evidence="4" type="ORF">H9872_05905</name>
</gene>
<dbReference type="HAMAP" id="MF_00549">
    <property type="entry name" value="Methylglyoxal_synth"/>
    <property type="match status" value="1"/>
</dbReference>
<evidence type="ECO:0000313" key="5">
    <source>
        <dbReference type="Proteomes" id="UP000824229"/>
    </source>
</evidence>
<proteinExistence type="inferred from homology"/>
<feature type="binding site" evidence="1">
    <location>
        <position position="100"/>
    </location>
    <ligand>
        <name>substrate</name>
    </ligand>
</feature>
<evidence type="ECO:0000256" key="1">
    <source>
        <dbReference type="HAMAP-Rule" id="MF_00549"/>
    </source>
</evidence>
<dbReference type="GO" id="GO:0019242">
    <property type="term" value="P:methylglyoxal biosynthetic process"/>
    <property type="evidence" value="ECO:0007669"/>
    <property type="project" value="UniProtKB-UniRule"/>
</dbReference>
<dbReference type="EC" id="4.2.3.3" evidence="1"/>
<dbReference type="CDD" id="cd01422">
    <property type="entry name" value="MGS"/>
    <property type="match status" value="1"/>
</dbReference>
<dbReference type="PROSITE" id="PS01335">
    <property type="entry name" value="METHYLGLYOXAL_SYNTH"/>
    <property type="match status" value="1"/>
</dbReference>
<comment type="function">
    <text evidence="1">Catalyzes the formation of methylglyoxal from dihydroxyacetone phosphate.</text>
</comment>
<organism evidence="4 5">
    <name type="scientific">Candidatus Cellulosilyticum pullistercoris</name>
    <dbReference type="NCBI Taxonomy" id="2838521"/>
    <lineage>
        <taxon>Bacteria</taxon>
        <taxon>Bacillati</taxon>
        <taxon>Bacillota</taxon>
        <taxon>Clostridia</taxon>
        <taxon>Lachnospirales</taxon>
        <taxon>Cellulosilyticaceae</taxon>
        <taxon>Cellulosilyticum</taxon>
    </lineage>
</organism>
<dbReference type="Proteomes" id="UP000824229">
    <property type="component" value="Unassembled WGS sequence"/>
</dbReference>
<protein>
    <recommendedName>
        <fullName evidence="1">Methylglyoxal synthase</fullName>
        <shortName evidence="1">MGS</shortName>
        <ecNumber evidence="1">4.2.3.3</ecNumber>
    </recommendedName>
</protein>
<dbReference type="EMBL" id="JAHLFQ010000131">
    <property type="protein sequence ID" value="MBU3804269.1"/>
    <property type="molecule type" value="Genomic_DNA"/>
</dbReference>
<dbReference type="SMART" id="SM00851">
    <property type="entry name" value="MGS"/>
    <property type="match status" value="1"/>
</dbReference>
<dbReference type="Pfam" id="PF02142">
    <property type="entry name" value="MGS"/>
    <property type="match status" value="1"/>
</dbReference>
<dbReference type="AlphaFoldDB" id="A0A9E2KC92"/>
<evidence type="ECO:0000313" key="4">
    <source>
        <dbReference type="EMBL" id="MBU3804269.1"/>
    </source>
</evidence>
<reference evidence="4" key="1">
    <citation type="journal article" date="2021" name="PeerJ">
        <title>Extensive microbial diversity within the chicken gut microbiome revealed by metagenomics and culture.</title>
        <authorList>
            <person name="Gilroy R."/>
            <person name="Ravi A."/>
            <person name="Getino M."/>
            <person name="Pursley I."/>
            <person name="Horton D.L."/>
            <person name="Alikhan N.F."/>
            <person name="Baker D."/>
            <person name="Gharbi K."/>
            <person name="Hall N."/>
            <person name="Watson M."/>
            <person name="Adriaenssens E.M."/>
            <person name="Foster-Nyarko E."/>
            <person name="Jarju S."/>
            <person name="Secka A."/>
            <person name="Antonio M."/>
            <person name="Oren A."/>
            <person name="Chaudhuri R.R."/>
            <person name="La Ragione R."/>
            <person name="Hildebrand F."/>
            <person name="Pallen M.J."/>
        </authorList>
    </citation>
    <scope>NUCLEOTIDE SEQUENCE</scope>
    <source>
        <strain evidence="4">B5-657</strain>
    </source>
</reference>
<evidence type="ECO:0000256" key="2">
    <source>
        <dbReference type="PIRSR" id="PIRSR006614-1"/>
    </source>
</evidence>
<feature type="domain" description="MGS-like" evidence="3">
    <location>
        <begin position="8"/>
        <end position="163"/>
    </location>
</feature>
<dbReference type="PANTHER" id="PTHR30492:SF0">
    <property type="entry name" value="METHYLGLYOXAL SYNTHASE"/>
    <property type="match status" value="1"/>
</dbReference>
<feature type="binding site" evidence="1">
    <location>
        <begin position="67"/>
        <end position="68"/>
    </location>
    <ligand>
        <name>substrate</name>
    </ligand>
</feature>
<feature type="binding site" evidence="1">
    <location>
        <begin position="47"/>
        <end position="50"/>
    </location>
    <ligand>
        <name>substrate</name>
    </ligand>
</feature>
<comment type="similarity">
    <text evidence="1">Belongs to the methylglyoxal synthase family.</text>
</comment>
<keyword evidence="1 4" id="KW-0456">Lyase</keyword>
<comment type="caution">
    <text evidence="4">The sequence shown here is derived from an EMBL/GenBank/DDBJ whole genome shotgun (WGS) entry which is preliminary data.</text>
</comment>
<feature type="active site" description="Proton donor/acceptor" evidence="1 2">
    <location>
        <position position="73"/>
    </location>
</feature>
<dbReference type="Gene3D" id="3.40.50.1380">
    <property type="entry name" value="Methylglyoxal synthase-like domain"/>
    <property type="match status" value="1"/>
</dbReference>
<feature type="binding site" evidence="1">
    <location>
        <position position="25"/>
    </location>
    <ligand>
        <name>substrate</name>
    </ligand>
</feature>
<sequence length="163" mass="18519">MDKDYTIVKMEKQKSIALIAHDNRKRDLINWVQTNKEILNKHFLCGTGTTARLIAAETELPVTAFNSGPLGGDQQIGCRIVECKIDFMIFFWDPLASQPHDPDVKALLRIAALYDIPVATNQSTADFLITSPLMNDTYDRKIIDYAKRISKRTNQYAENKELS</sequence>
<dbReference type="SUPFAM" id="SSF52335">
    <property type="entry name" value="Methylglyoxal synthase-like"/>
    <property type="match status" value="1"/>
</dbReference>
<feature type="binding site" evidence="1">
    <location>
        <position position="21"/>
    </location>
    <ligand>
        <name>substrate</name>
    </ligand>
</feature>
<reference evidence="4" key="2">
    <citation type="submission" date="2021-04" db="EMBL/GenBank/DDBJ databases">
        <authorList>
            <person name="Gilroy R."/>
        </authorList>
    </citation>
    <scope>NUCLEOTIDE SEQUENCE</scope>
    <source>
        <strain evidence="4">B5-657</strain>
    </source>
</reference>
<evidence type="ECO:0000259" key="3">
    <source>
        <dbReference type="PROSITE" id="PS51855"/>
    </source>
</evidence>
<accession>A0A9E2KC92</accession>
<dbReference type="PANTHER" id="PTHR30492">
    <property type="entry name" value="METHYLGLYOXAL SYNTHASE"/>
    <property type="match status" value="1"/>
</dbReference>
<dbReference type="InterPro" id="IPR011607">
    <property type="entry name" value="MGS-like_dom"/>
</dbReference>
<name>A0A9E2KC92_9FIRM</name>
<dbReference type="NCBIfam" id="TIGR00160">
    <property type="entry name" value="MGSA"/>
    <property type="match status" value="1"/>
</dbReference>
<dbReference type="GO" id="GO:0008929">
    <property type="term" value="F:methylglyoxal synthase activity"/>
    <property type="evidence" value="ECO:0007669"/>
    <property type="project" value="UniProtKB-UniRule"/>
</dbReference>
<comment type="catalytic activity">
    <reaction evidence="1">
        <text>dihydroxyacetone phosphate = methylglyoxal + phosphate</text>
        <dbReference type="Rhea" id="RHEA:17937"/>
        <dbReference type="ChEBI" id="CHEBI:17158"/>
        <dbReference type="ChEBI" id="CHEBI:43474"/>
        <dbReference type="ChEBI" id="CHEBI:57642"/>
        <dbReference type="EC" id="4.2.3.3"/>
    </reaction>
</comment>